<accession>A0A3N0Z0X3</accession>
<comment type="caution">
    <text evidence="1">The sequence shown here is derived from an EMBL/GenBank/DDBJ whole genome shotgun (WGS) entry which is preliminary data.</text>
</comment>
<evidence type="ECO:0000313" key="1">
    <source>
        <dbReference type="EMBL" id="ROL52195.1"/>
    </source>
</evidence>
<organism evidence="1 2">
    <name type="scientific">Anabarilius grahami</name>
    <name type="common">Kanglang fish</name>
    <name type="synonym">Barilius grahami</name>
    <dbReference type="NCBI Taxonomy" id="495550"/>
    <lineage>
        <taxon>Eukaryota</taxon>
        <taxon>Metazoa</taxon>
        <taxon>Chordata</taxon>
        <taxon>Craniata</taxon>
        <taxon>Vertebrata</taxon>
        <taxon>Euteleostomi</taxon>
        <taxon>Actinopterygii</taxon>
        <taxon>Neopterygii</taxon>
        <taxon>Teleostei</taxon>
        <taxon>Ostariophysi</taxon>
        <taxon>Cypriniformes</taxon>
        <taxon>Xenocyprididae</taxon>
        <taxon>Xenocypridinae</taxon>
        <taxon>Xenocypridinae incertae sedis</taxon>
        <taxon>Anabarilius</taxon>
    </lineage>
</organism>
<dbReference type="Proteomes" id="UP000281406">
    <property type="component" value="Unassembled WGS sequence"/>
</dbReference>
<keyword evidence="2" id="KW-1185">Reference proteome</keyword>
<name>A0A3N0Z0X3_ANAGA</name>
<dbReference type="EMBL" id="RJVU01017312">
    <property type="protein sequence ID" value="ROL52195.1"/>
    <property type="molecule type" value="Genomic_DNA"/>
</dbReference>
<evidence type="ECO:0000313" key="2">
    <source>
        <dbReference type="Proteomes" id="UP000281406"/>
    </source>
</evidence>
<dbReference type="OrthoDB" id="8949260at2759"/>
<sequence length="86" mass="9644">MGPCIIMLQHEVMVMDVWNNNGPQDLVTVSLYIQNAINKMHWCSLSITYACPYHNPTTTMGHSIHNVDNSKPLTHMTPYTLSASAL</sequence>
<dbReference type="AlphaFoldDB" id="A0A3N0Z0X3"/>
<reference evidence="1 2" key="1">
    <citation type="submission" date="2018-10" db="EMBL/GenBank/DDBJ databases">
        <title>Genome assembly for a Yunnan-Guizhou Plateau 3E fish, Anabarilius grahami (Regan), and its evolutionary and genetic applications.</title>
        <authorList>
            <person name="Jiang W."/>
        </authorList>
    </citation>
    <scope>NUCLEOTIDE SEQUENCE [LARGE SCALE GENOMIC DNA]</scope>
    <source>
        <strain evidence="1">AG-KIZ</strain>
        <tissue evidence="1">Muscle</tissue>
    </source>
</reference>
<protein>
    <submittedName>
        <fullName evidence="1">Uncharacterized protein</fullName>
    </submittedName>
</protein>
<gene>
    <name evidence="1" type="ORF">DPX16_6072</name>
</gene>
<proteinExistence type="predicted"/>